<dbReference type="SUPFAM" id="SSF55874">
    <property type="entry name" value="ATPase domain of HSP90 chaperone/DNA topoisomerase II/histidine kinase"/>
    <property type="match status" value="1"/>
</dbReference>
<accession>A0ABN6XI22</accession>
<dbReference type="InterPro" id="IPR036890">
    <property type="entry name" value="HATPase_C_sf"/>
</dbReference>
<feature type="compositionally biased region" description="Gly residues" evidence="6">
    <location>
        <begin position="181"/>
        <end position="190"/>
    </location>
</feature>
<keyword evidence="5" id="KW-0902">Two-component regulatory system</keyword>
<dbReference type="InterPro" id="IPR003594">
    <property type="entry name" value="HATPase_dom"/>
</dbReference>
<dbReference type="InterPro" id="IPR050482">
    <property type="entry name" value="Sensor_HK_TwoCompSys"/>
</dbReference>
<dbReference type="EC" id="2.7.13.3" evidence="2"/>
<evidence type="ECO:0000256" key="5">
    <source>
        <dbReference type="ARBA" id="ARBA00023012"/>
    </source>
</evidence>
<dbReference type="PANTHER" id="PTHR24421">
    <property type="entry name" value="NITRATE/NITRITE SENSOR PROTEIN NARX-RELATED"/>
    <property type="match status" value="1"/>
</dbReference>
<proteinExistence type="predicted"/>
<dbReference type="Pfam" id="PF02518">
    <property type="entry name" value="HATPase_c"/>
    <property type="match status" value="1"/>
</dbReference>
<evidence type="ECO:0000313" key="11">
    <source>
        <dbReference type="Proteomes" id="UP001321475"/>
    </source>
</evidence>
<evidence type="ECO:0000256" key="7">
    <source>
        <dbReference type="SAM" id="Phobius"/>
    </source>
</evidence>
<feature type="domain" description="Putative sensor" evidence="9">
    <location>
        <begin position="1"/>
        <end position="108"/>
    </location>
</feature>
<name>A0ABN6XI22_9CELL</name>
<keyword evidence="7" id="KW-0472">Membrane</keyword>
<comment type="catalytic activity">
    <reaction evidence="1">
        <text>ATP + protein L-histidine = ADP + protein N-phospho-L-histidine.</text>
        <dbReference type="EC" id="2.7.13.3"/>
    </reaction>
</comment>
<feature type="domain" description="Histidine kinase/HSP90-like ATPase" evidence="8">
    <location>
        <begin position="275"/>
        <end position="365"/>
    </location>
</feature>
<gene>
    <name evidence="10" type="ORF">GCM10025865_21920</name>
</gene>
<dbReference type="Proteomes" id="UP001321475">
    <property type="component" value="Chromosome"/>
</dbReference>
<evidence type="ECO:0000256" key="1">
    <source>
        <dbReference type="ARBA" id="ARBA00000085"/>
    </source>
</evidence>
<evidence type="ECO:0000313" key="10">
    <source>
        <dbReference type="EMBL" id="BDZ42893.1"/>
    </source>
</evidence>
<dbReference type="EMBL" id="AP027729">
    <property type="protein sequence ID" value="BDZ42893.1"/>
    <property type="molecule type" value="Genomic_DNA"/>
</dbReference>
<evidence type="ECO:0000259" key="8">
    <source>
        <dbReference type="Pfam" id="PF02518"/>
    </source>
</evidence>
<feature type="transmembrane region" description="Helical" evidence="7">
    <location>
        <begin position="72"/>
        <end position="92"/>
    </location>
</feature>
<dbReference type="InterPro" id="IPR025828">
    <property type="entry name" value="Put_sensor_dom"/>
</dbReference>
<dbReference type="Gene3D" id="1.20.5.1930">
    <property type="match status" value="1"/>
</dbReference>
<feature type="region of interest" description="Disordered" evidence="6">
    <location>
        <begin position="168"/>
        <end position="202"/>
    </location>
</feature>
<dbReference type="Pfam" id="PF13796">
    <property type="entry name" value="Sensor"/>
    <property type="match status" value="1"/>
</dbReference>
<feature type="transmembrane region" description="Helical" evidence="7">
    <location>
        <begin position="12"/>
        <end position="39"/>
    </location>
</feature>
<keyword evidence="4" id="KW-0418">Kinase</keyword>
<evidence type="ECO:0000256" key="2">
    <source>
        <dbReference type="ARBA" id="ARBA00012438"/>
    </source>
</evidence>
<keyword evidence="3" id="KW-0808">Transferase</keyword>
<keyword evidence="11" id="KW-1185">Reference proteome</keyword>
<dbReference type="Gene3D" id="3.30.565.10">
    <property type="entry name" value="Histidine kinase-like ATPase, C-terminal domain"/>
    <property type="match status" value="1"/>
</dbReference>
<keyword evidence="7" id="KW-1133">Transmembrane helix</keyword>
<evidence type="ECO:0000256" key="6">
    <source>
        <dbReference type="SAM" id="MobiDB-lite"/>
    </source>
</evidence>
<organism evidence="10 11">
    <name type="scientific">Paraoerskovia sediminicola</name>
    <dbReference type="NCBI Taxonomy" id="1138587"/>
    <lineage>
        <taxon>Bacteria</taxon>
        <taxon>Bacillati</taxon>
        <taxon>Actinomycetota</taxon>
        <taxon>Actinomycetes</taxon>
        <taxon>Micrococcales</taxon>
        <taxon>Cellulomonadaceae</taxon>
        <taxon>Paraoerskovia</taxon>
    </lineage>
</organism>
<dbReference type="CDD" id="cd16917">
    <property type="entry name" value="HATPase_UhpB-NarQ-NarX-like"/>
    <property type="match status" value="1"/>
</dbReference>
<keyword evidence="7" id="KW-0812">Transmembrane</keyword>
<evidence type="ECO:0000259" key="9">
    <source>
        <dbReference type="Pfam" id="PF13796"/>
    </source>
</evidence>
<reference evidence="11" key="1">
    <citation type="journal article" date="2019" name="Int. J. Syst. Evol. Microbiol.">
        <title>The Global Catalogue of Microorganisms (GCM) 10K type strain sequencing project: providing services to taxonomists for standard genome sequencing and annotation.</title>
        <authorList>
            <consortium name="The Broad Institute Genomics Platform"/>
            <consortium name="The Broad Institute Genome Sequencing Center for Infectious Disease"/>
            <person name="Wu L."/>
            <person name="Ma J."/>
        </authorList>
    </citation>
    <scope>NUCLEOTIDE SEQUENCE [LARGE SCALE GENOMIC DNA]</scope>
    <source>
        <strain evidence="11">NBRC 108565</strain>
    </source>
</reference>
<dbReference type="PANTHER" id="PTHR24421:SF10">
    <property type="entry name" value="NITRATE_NITRITE SENSOR PROTEIN NARQ"/>
    <property type="match status" value="1"/>
</dbReference>
<protein>
    <recommendedName>
        <fullName evidence="2">histidine kinase</fullName>
        <ecNumber evidence="2">2.7.13.3</ecNumber>
    </recommendedName>
</protein>
<evidence type="ECO:0000256" key="4">
    <source>
        <dbReference type="ARBA" id="ARBA00022777"/>
    </source>
</evidence>
<sequence>MLGDTAGWRALAYLAAAFPLALISAAASVGFLASGLGGLTHWVWSRWLPLQAAGDGSLHRGLSLGGLFFDTVAGQLSLAAVGVVLLFVWPWVNHGFADVFRLLVGELLGLTPGARRLRDLEVSRGRSVEDADARLRRIERDLHDGTQARLVAVAMQLGEARELLGSGVAANGRGDSSGPSGPDGSGGPAGLTGESVAGGEAPRPTAVANARALVELAHAAVKGTAVELREIVRNIHPPVLDDGLEVALESLASRVPLPVRVHVELRVRPSPAIETMLYFCAAELLTNVVKHGGATHATVTLEPHGRGLRLRVQDDGTGGAQVWSPDETGRRSGLVGLAERVRPVDGRLELHSPAGGPTVATVTLPGPVA</sequence>
<evidence type="ECO:0000256" key="3">
    <source>
        <dbReference type="ARBA" id="ARBA00022679"/>
    </source>
</evidence>